<feature type="domain" description="Response regulatory" evidence="3">
    <location>
        <begin position="4"/>
        <end position="116"/>
    </location>
</feature>
<gene>
    <name evidence="4" type="ORF">ACFFI0_07770</name>
</gene>
<keyword evidence="1 2" id="KW-0597">Phosphoprotein</keyword>
<dbReference type="PANTHER" id="PTHR44591:SF3">
    <property type="entry name" value="RESPONSE REGULATORY DOMAIN-CONTAINING PROTEIN"/>
    <property type="match status" value="1"/>
</dbReference>
<accession>A0ABV6HH35</accession>
<reference evidence="4 5" key="1">
    <citation type="submission" date="2024-09" db="EMBL/GenBank/DDBJ databases">
        <authorList>
            <person name="Sun Q."/>
            <person name="Mori K."/>
        </authorList>
    </citation>
    <scope>NUCLEOTIDE SEQUENCE [LARGE SCALE GENOMIC DNA]</scope>
    <source>
        <strain evidence="4 5">CCM 7765</strain>
    </source>
</reference>
<dbReference type="InterPro" id="IPR050595">
    <property type="entry name" value="Bact_response_regulator"/>
</dbReference>
<dbReference type="PANTHER" id="PTHR44591">
    <property type="entry name" value="STRESS RESPONSE REGULATOR PROTEIN 1"/>
    <property type="match status" value="1"/>
</dbReference>
<dbReference type="InterPro" id="IPR001789">
    <property type="entry name" value="Sig_transdc_resp-reg_receiver"/>
</dbReference>
<dbReference type="Pfam" id="PF00072">
    <property type="entry name" value="Response_reg"/>
    <property type="match status" value="1"/>
</dbReference>
<protein>
    <submittedName>
        <fullName evidence="4">Response regulator transcription factor</fullName>
    </submittedName>
</protein>
<dbReference type="EMBL" id="JBHLWO010000001">
    <property type="protein sequence ID" value="MFC0318203.1"/>
    <property type="molecule type" value="Genomic_DNA"/>
</dbReference>
<comment type="caution">
    <text evidence="4">The sequence shown here is derived from an EMBL/GenBank/DDBJ whole genome shotgun (WGS) entry which is preliminary data.</text>
</comment>
<dbReference type="PROSITE" id="PS50110">
    <property type="entry name" value="RESPONSE_REGULATORY"/>
    <property type="match status" value="1"/>
</dbReference>
<dbReference type="SUPFAM" id="SSF52172">
    <property type="entry name" value="CheY-like"/>
    <property type="match status" value="1"/>
</dbReference>
<dbReference type="Gene3D" id="3.40.50.2300">
    <property type="match status" value="1"/>
</dbReference>
<organism evidence="4 5">
    <name type="scientific">Olivibacter oleidegradans</name>
    <dbReference type="NCBI Taxonomy" id="760123"/>
    <lineage>
        <taxon>Bacteria</taxon>
        <taxon>Pseudomonadati</taxon>
        <taxon>Bacteroidota</taxon>
        <taxon>Sphingobacteriia</taxon>
        <taxon>Sphingobacteriales</taxon>
        <taxon>Sphingobacteriaceae</taxon>
        <taxon>Olivibacter</taxon>
    </lineage>
</organism>
<dbReference type="RefSeq" id="WP_130856265.1">
    <property type="nucleotide sequence ID" value="NZ_JBHLWO010000001.1"/>
</dbReference>
<keyword evidence="5" id="KW-1185">Reference proteome</keyword>
<dbReference type="SMART" id="SM00448">
    <property type="entry name" value="REC"/>
    <property type="match status" value="1"/>
</dbReference>
<feature type="modified residue" description="4-aspartylphosphate" evidence="2">
    <location>
        <position position="52"/>
    </location>
</feature>
<evidence type="ECO:0000256" key="2">
    <source>
        <dbReference type="PROSITE-ProRule" id="PRU00169"/>
    </source>
</evidence>
<evidence type="ECO:0000313" key="5">
    <source>
        <dbReference type="Proteomes" id="UP001589774"/>
    </source>
</evidence>
<evidence type="ECO:0000313" key="4">
    <source>
        <dbReference type="EMBL" id="MFC0318203.1"/>
    </source>
</evidence>
<dbReference type="Proteomes" id="UP001589774">
    <property type="component" value="Unassembled WGS sequence"/>
</dbReference>
<evidence type="ECO:0000256" key="1">
    <source>
        <dbReference type="ARBA" id="ARBA00022553"/>
    </source>
</evidence>
<sequence>MKKTVVILEDDTDIREIIEYILRKEGMEVKSYNKAKSFWAEEHSDASLFLLDIRLPDGNGLEICCDLRSRQETAGIPIVMMSAHTDRILNSDCIPADFIRKPFEIDDLVSRIKHLIR</sequence>
<proteinExistence type="predicted"/>
<evidence type="ECO:0000259" key="3">
    <source>
        <dbReference type="PROSITE" id="PS50110"/>
    </source>
</evidence>
<dbReference type="InterPro" id="IPR011006">
    <property type="entry name" value="CheY-like_superfamily"/>
</dbReference>
<name>A0ABV6HH35_9SPHI</name>